<evidence type="ECO:0000256" key="11">
    <source>
        <dbReference type="ARBA" id="ARBA00029354"/>
    </source>
</evidence>
<dbReference type="OrthoDB" id="14179at10239"/>
<evidence type="ECO:0000256" key="8">
    <source>
        <dbReference type="ARBA" id="ARBA00023125"/>
    </source>
</evidence>
<dbReference type="GO" id="GO:0046872">
    <property type="term" value="F:metal ion binding"/>
    <property type="evidence" value="ECO:0007669"/>
    <property type="project" value="UniProtKB-KW"/>
</dbReference>
<dbReference type="KEGG" id="vg:20964537"/>
<dbReference type="GO" id="GO:0008821">
    <property type="term" value="F:crossover junction DNA endonuclease activity"/>
    <property type="evidence" value="ECO:0007669"/>
    <property type="project" value="UniProtKB-EC"/>
</dbReference>
<evidence type="ECO:0000256" key="5">
    <source>
        <dbReference type="ARBA" id="ARBA00022763"/>
    </source>
</evidence>
<keyword evidence="10" id="KW-0234">DNA repair</keyword>
<dbReference type="InterPro" id="IPR014428">
    <property type="entry name" value="Hjc_arc"/>
</dbReference>
<dbReference type="InterPro" id="IPR002732">
    <property type="entry name" value="Hjc"/>
</dbReference>
<evidence type="ECO:0000256" key="10">
    <source>
        <dbReference type="ARBA" id="ARBA00023204"/>
    </source>
</evidence>
<keyword evidence="6" id="KW-0378">Hydrolase</keyword>
<name>B6EFD0_9VIRU</name>
<dbReference type="SUPFAM" id="SSF52980">
    <property type="entry name" value="Restriction endonuclease-like"/>
    <property type="match status" value="1"/>
</dbReference>
<reference evidence="12 13" key="1">
    <citation type="journal article" date="2008" name="J. Bacteriol.">
        <title>SRV, a new viral isolate from Stygiolobus and general properties of the crenarchaeal rudiviruses and their virus-host interactions.</title>
        <authorList>
            <person name="Vestergaard G."/>
            <person name="Shah S.A."/>
            <person name="Bize A."/>
            <person name="Reitberger W."/>
            <person name="Reuter M."/>
            <person name="Phan H."/>
            <person name="Briegel A."/>
            <person name="Rachel R."/>
            <person name="Garrett R.A."/>
            <person name="Prangishvili D."/>
        </authorList>
    </citation>
    <scope>NUCLEOTIDE SEQUENCE [LARGE SCALE GENOMIC DNA]</scope>
</reference>
<evidence type="ECO:0000256" key="1">
    <source>
        <dbReference type="ARBA" id="ARBA00001946"/>
    </source>
</evidence>
<dbReference type="Gene3D" id="3.40.1350.10">
    <property type="match status" value="1"/>
</dbReference>
<evidence type="ECO:0000256" key="9">
    <source>
        <dbReference type="ARBA" id="ARBA00023172"/>
    </source>
</evidence>
<keyword evidence="4" id="KW-0255">Endonuclease</keyword>
<dbReference type="PIRSF" id="PIRSF004985">
    <property type="entry name" value="Hlld_jn_rslvs_ar"/>
    <property type="match status" value="1"/>
</dbReference>
<evidence type="ECO:0000256" key="2">
    <source>
        <dbReference type="ARBA" id="ARBA00022722"/>
    </source>
</evidence>
<comment type="cofactor">
    <cofactor evidence="1">
        <name>Mg(2+)</name>
        <dbReference type="ChEBI" id="CHEBI:18420"/>
    </cofactor>
</comment>
<dbReference type="PANTHER" id="PTHR39651">
    <property type="entry name" value="HOLLIDAY JUNCTION RESOLVASE HJC"/>
    <property type="match status" value="1"/>
</dbReference>
<dbReference type="InterPro" id="IPR011856">
    <property type="entry name" value="tRNA_endonuc-like_dom_sf"/>
</dbReference>
<dbReference type="InterPro" id="IPR011335">
    <property type="entry name" value="Restrct_endonuc-II-like"/>
</dbReference>
<keyword evidence="7" id="KW-0460">Magnesium</keyword>
<dbReference type="PANTHER" id="PTHR39651:SF1">
    <property type="entry name" value="HOLLIDAY JUNCTION RESOLVASE HJC"/>
    <property type="match status" value="1"/>
</dbReference>
<organism evidence="12 13">
    <name type="scientific">Stygiolobus rod-shaped virus</name>
    <dbReference type="NCBI Taxonomy" id="537009"/>
    <lineage>
        <taxon>Viruses</taxon>
        <taxon>Adnaviria</taxon>
        <taxon>Zilligvirae</taxon>
        <taxon>Taleaviricota</taxon>
        <taxon>Tokiviricetes</taxon>
        <taxon>Ligamenvirales</taxon>
        <taxon>Rudiviridae</taxon>
        <taxon>Azorudivirus</taxon>
        <taxon>Azorudivirus furnasense</taxon>
        <taxon>Azorudivirus SRV</taxon>
    </lineage>
</organism>
<dbReference type="Proteomes" id="UP000203343">
    <property type="component" value="Segment"/>
</dbReference>
<evidence type="ECO:0000256" key="3">
    <source>
        <dbReference type="ARBA" id="ARBA00022723"/>
    </source>
</evidence>
<keyword evidence="2" id="KW-0540">Nuclease</keyword>
<keyword evidence="3" id="KW-0479">Metal-binding</keyword>
<proteinExistence type="predicted"/>
<keyword evidence="13" id="KW-1185">Reference proteome</keyword>
<evidence type="ECO:0000256" key="4">
    <source>
        <dbReference type="ARBA" id="ARBA00022759"/>
    </source>
</evidence>
<dbReference type="RefSeq" id="YP_009094249.1">
    <property type="nucleotide sequence ID" value="NC_025375.1"/>
</dbReference>
<accession>B6EFD0</accession>
<evidence type="ECO:0008006" key="14">
    <source>
        <dbReference type="Google" id="ProtNLM"/>
    </source>
</evidence>
<dbReference type="GO" id="GO:0006310">
    <property type="term" value="P:DNA recombination"/>
    <property type="evidence" value="ECO:0007669"/>
    <property type="project" value="UniProtKB-KW"/>
</dbReference>
<dbReference type="GO" id="GO:0006281">
    <property type="term" value="P:DNA repair"/>
    <property type="evidence" value="ECO:0007669"/>
    <property type="project" value="UniProtKB-KW"/>
</dbReference>
<evidence type="ECO:0000256" key="7">
    <source>
        <dbReference type="ARBA" id="ARBA00022842"/>
    </source>
</evidence>
<keyword evidence="5" id="KW-0227">DNA damage</keyword>
<dbReference type="GO" id="GO:0003677">
    <property type="term" value="F:DNA binding"/>
    <property type="evidence" value="ECO:0007669"/>
    <property type="project" value="UniProtKB-KW"/>
</dbReference>
<dbReference type="Pfam" id="PF01870">
    <property type="entry name" value="Hjc"/>
    <property type="match status" value="1"/>
</dbReference>
<keyword evidence="9" id="KW-0233">DNA recombination</keyword>
<dbReference type="GeneID" id="20964537"/>
<sequence>MKNFRASGKYYEYKALDFLKQNGFFALRIPVSGTGKQPLPDIIAVRENTIYPIEVKSTSKNRIVIDDFQINKLFEFCKILSFCNCKPAILVFFKKYKNVILQEVYRNERTEIYFKK</sequence>
<evidence type="ECO:0000256" key="6">
    <source>
        <dbReference type="ARBA" id="ARBA00022801"/>
    </source>
</evidence>
<keyword evidence="8" id="KW-0238">DNA-binding</keyword>
<comment type="catalytic activity">
    <reaction evidence="11">
        <text>Endonucleolytic cleavage at a junction such as a reciprocal single-stranded crossover between two homologous DNA duplexes (Holliday junction).</text>
        <dbReference type="EC" id="3.1.21.10"/>
    </reaction>
</comment>
<dbReference type="EMBL" id="FM164764">
    <property type="protein sequence ID" value="CAQ58465.1"/>
    <property type="molecule type" value="Genomic_DNA"/>
</dbReference>
<protein>
    <recommendedName>
        <fullName evidence="14">Holliday junction resolvase</fullName>
    </recommendedName>
</protein>
<evidence type="ECO:0000313" key="13">
    <source>
        <dbReference type="Proteomes" id="UP000203343"/>
    </source>
</evidence>
<evidence type="ECO:0000313" key="12">
    <source>
        <dbReference type="EMBL" id="CAQ58465.1"/>
    </source>
</evidence>